<proteinExistence type="predicted"/>
<organism evidence="1">
    <name type="scientific">Pararge aegeria</name>
    <name type="common">speckled wood butterfly</name>
    <dbReference type="NCBI Taxonomy" id="116150"/>
    <lineage>
        <taxon>Eukaryota</taxon>
        <taxon>Metazoa</taxon>
        <taxon>Ecdysozoa</taxon>
        <taxon>Arthropoda</taxon>
        <taxon>Hexapoda</taxon>
        <taxon>Insecta</taxon>
        <taxon>Pterygota</taxon>
        <taxon>Neoptera</taxon>
        <taxon>Endopterygota</taxon>
        <taxon>Lepidoptera</taxon>
        <taxon>Glossata</taxon>
        <taxon>Ditrysia</taxon>
        <taxon>Papilionoidea</taxon>
        <taxon>Nymphalidae</taxon>
        <taxon>Satyrinae</taxon>
        <taxon>Satyrini</taxon>
        <taxon>Parargina</taxon>
        <taxon>Pararge</taxon>
    </lineage>
</organism>
<name>S4PUM8_9NEOP</name>
<dbReference type="AlphaFoldDB" id="S4PUM8"/>
<reference evidence="1" key="2">
    <citation type="submission" date="2013-05" db="EMBL/GenBank/DDBJ databases">
        <authorList>
            <person name="Carter J.-M."/>
            <person name="Baker S.C."/>
            <person name="Pink R."/>
            <person name="Carter D.R.F."/>
            <person name="Collins A."/>
            <person name="Tomlin J."/>
            <person name="Gibbs M."/>
            <person name="Breuker C.J."/>
        </authorList>
    </citation>
    <scope>NUCLEOTIDE SEQUENCE</scope>
    <source>
        <tissue evidence="1">Ovary</tissue>
    </source>
</reference>
<dbReference type="EMBL" id="GAIX01010013">
    <property type="protein sequence ID" value="JAA82547.1"/>
    <property type="molecule type" value="Transcribed_RNA"/>
</dbReference>
<sequence length="67" mass="7899">LTSNVYHKSPSNRSAVRLSLGGYIITTDRKYWARRDQMNPVDLFNGSHICEPTRLVFIYIFEYWTTV</sequence>
<evidence type="ECO:0000313" key="1">
    <source>
        <dbReference type="EMBL" id="JAA82547.1"/>
    </source>
</evidence>
<protein>
    <submittedName>
        <fullName evidence="1">Uncharacterized protein</fullName>
    </submittedName>
</protein>
<accession>S4PUM8</accession>
<reference evidence="1" key="1">
    <citation type="journal article" date="2013" name="BMC Genomics">
        <title>Unscrambling butterfly oogenesis.</title>
        <authorList>
            <person name="Carter J.M."/>
            <person name="Baker S.C."/>
            <person name="Pink R."/>
            <person name="Carter D.R."/>
            <person name="Collins A."/>
            <person name="Tomlin J."/>
            <person name="Gibbs M."/>
            <person name="Breuker C.J."/>
        </authorList>
    </citation>
    <scope>NUCLEOTIDE SEQUENCE</scope>
    <source>
        <tissue evidence="1">Ovary</tissue>
    </source>
</reference>
<feature type="non-terminal residue" evidence="1">
    <location>
        <position position="1"/>
    </location>
</feature>